<dbReference type="Gene3D" id="3.40.30.10">
    <property type="entry name" value="Glutaredoxin"/>
    <property type="match status" value="1"/>
</dbReference>
<evidence type="ECO:0000256" key="4">
    <source>
        <dbReference type="ARBA" id="ARBA00023157"/>
    </source>
</evidence>
<dbReference type="InterPro" id="IPR036249">
    <property type="entry name" value="Thioredoxin-like_sf"/>
</dbReference>
<dbReference type="FunFam" id="3.40.30.10:FF:000199">
    <property type="entry name" value="Thioredoxin-like 1-2, chloroplastic"/>
    <property type="match status" value="1"/>
</dbReference>
<evidence type="ECO:0000256" key="5">
    <source>
        <dbReference type="ARBA" id="ARBA00023284"/>
    </source>
</evidence>
<keyword evidence="2" id="KW-0813">Transport</keyword>
<sequence>MYCPLKTGFSVNGSTDITFKNRAKLPPRVCAPIDTLQFKESNFTDFWTKNLEIAPPKFDPITAQPLVSNKGLKWWEKSLQTNMIEIQSAQQLVDFLPNAGDKLVVLDFYSPGCGGCKSLHPKISQLAETNPNAQFLKINYDQHKAMCYALNVHVLPFFRFYRGAEGKACSFSCTNATIKKFKDALAKHGTDRCSLGPAKGLDESELLALASIGLISKDFVPNSANNDRIEDLVTKENAVSGAFSIDDNAMVMA</sequence>
<dbReference type="PROSITE" id="PS51352">
    <property type="entry name" value="THIOREDOXIN_2"/>
    <property type="match status" value="1"/>
</dbReference>
<dbReference type="GO" id="GO:0045454">
    <property type="term" value="P:cell redox homeostasis"/>
    <property type="evidence" value="ECO:0000318"/>
    <property type="project" value="GO_Central"/>
</dbReference>
<dbReference type="EMBL" id="KI630293">
    <property type="protein sequence ID" value="EYU42385.1"/>
    <property type="molecule type" value="Genomic_DNA"/>
</dbReference>
<dbReference type="CDD" id="cd02947">
    <property type="entry name" value="TRX_family"/>
    <property type="match status" value="1"/>
</dbReference>
<dbReference type="STRING" id="4155.A0A022RTV5"/>
<dbReference type="AlphaFoldDB" id="A0A022RTV5"/>
<dbReference type="KEGG" id="egt:105952332"/>
<dbReference type="PANTHER" id="PTHR43601:SF17">
    <property type="entry name" value="THIOREDOXIN-LIKE 1-2, CHLOROPLASTIC"/>
    <property type="match status" value="1"/>
</dbReference>
<dbReference type="InterPro" id="IPR013766">
    <property type="entry name" value="Thioredoxin_domain"/>
</dbReference>
<feature type="domain" description="Thioredoxin" evidence="6">
    <location>
        <begin position="52"/>
        <end position="238"/>
    </location>
</feature>
<keyword evidence="3" id="KW-0249">Electron transport</keyword>
<keyword evidence="8" id="KW-1185">Reference proteome</keyword>
<keyword evidence="4" id="KW-1015">Disulfide bond</keyword>
<name>A0A022RTV5_ERYGU</name>
<dbReference type="PhylomeDB" id="A0A022RTV5"/>
<evidence type="ECO:0000259" key="6">
    <source>
        <dbReference type="PROSITE" id="PS51352"/>
    </source>
</evidence>
<accession>A0A022RTV5</accession>
<protein>
    <recommendedName>
        <fullName evidence="6">Thioredoxin domain-containing protein</fullName>
    </recommendedName>
</protein>
<evidence type="ECO:0000313" key="8">
    <source>
        <dbReference type="Proteomes" id="UP000030748"/>
    </source>
</evidence>
<evidence type="ECO:0000256" key="1">
    <source>
        <dbReference type="ARBA" id="ARBA00008987"/>
    </source>
</evidence>
<reference evidence="7 8" key="1">
    <citation type="journal article" date="2013" name="Proc. Natl. Acad. Sci. U.S.A.">
        <title>Fine-scale variation in meiotic recombination in Mimulus inferred from population shotgun sequencing.</title>
        <authorList>
            <person name="Hellsten U."/>
            <person name="Wright K.M."/>
            <person name="Jenkins J."/>
            <person name="Shu S."/>
            <person name="Yuan Y."/>
            <person name="Wessler S.R."/>
            <person name="Schmutz J."/>
            <person name="Willis J.H."/>
            <person name="Rokhsar D.S."/>
        </authorList>
    </citation>
    <scope>NUCLEOTIDE SEQUENCE [LARGE SCALE GENOMIC DNA]</scope>
    <source>
        <strain evidence="8">cv. DUN x IM62</strain>
    </source>
</reference>
<gene>
    <name evidence="7" type="ORF">MIMGU_mgv1a012331mg</name>
</gene>
<dbReference type="Proteomes" id="UP000030748">
    <property type="component" value="Unassembled WGS sequence"/>
</dbReference>
<proteinExistence type="inferred from homology"/>
<dbReference type="OrthoDB" id="2121326at2759"/>
<dbReference type="Pfam" id="PF00085">
    <property type="entry name" value="Thioredoxin"/>
    <property type="match status" value="1"/>
</dbReference>
<evidence type="ECO:0000256" key="3">
    <source>
        <dbReference type="ARBA" id="ARBA00022982"/>
    </source>
</evidence>
<dbReference type="GO" id="GO:0009507">
    <property type="term" value="C:chloroplast"/>
    <property type="evidence" value="ECO:0000318"/>
    <property type="project" value="GO_Central"/>
</dbReference>
<organism evidence="7 8">
    <name type="scientific">Erythranthe guttata</name>
    <name type="common">Yellow monkey flower</name>
    <name type="synonym">Mimulus guttatus</name>
    <dbReference type="NCBI Taxonomy" id="4155"/>
    <lineage>
        <taxon>Eukaryota</taxon>
        <taxon>Viridiplantae</taxon>
        <taxon>Streptophyta</taxon>
        <taxon>Embryophyta</taxon>
        <taxon>Tracheophyta</taxon>
        <taxon>Spermatophyta</taxon>
        <taxon>Magnoliopsida</taxon>
        <taxon>eudicotyledons</taxon>
        <taxon>Gunneridae</taxon>
        <taxon>Pentapetalae</taxon>
        <taxon>asterids</taxon>
        <taxon>lamiids</taxon>
        <taxon>Lamiales</taxon>
        <taxon>Phrymaceae</taxon>
        <taxon>Erythranthe</taxon>
    </lineage>
</organism>
<dbReference type="PANTHER" id="PTHR43601">
    <property type="entry name" value="THIOREDOXIN, MITOCHONDRIAL"/>
    <property type="match status" value="1"/>
</dbReference>
<comment type="similarity">
    <text evidence="1">Belongs to the thioredoxin family.</text>
</comment>
<dbReference type="SUPFAM" id="SSF52833">
    <property type="entry name" value="Thioredoxin-like"/>
    <property type="match status" value="1"/>
</dbReference>
<dbReference type="eggNOG" id="KOG0907">
    <property type="taxonomic scope" value="Eukaryota"/>
</dbReference>
<evidence type="ECO:0000256" key="2">
    <source>
        <dbReference type="ARBA" id="ARBA00022448"/>
    </source>
</evidence>
<evidence type="ECO:0000313" key="7">
    <source>
        <dbReference type="EMBL" id="EYU42385.1"/>
    </source>
</evidence>
<keyword evidence="5" id="KW-0676">Redox-active center</keyword>